<evidence type="ECO:0000313" key="2">
    <source>
        <dbReference type="Proteomes" id="UP000501690"/>
    </source>
</evidence>
<dbReference type="EMBL" id="CP039352">
    <property type="protein sequence ID" value="QCE03994.1"/>
    <property type="molecule type" value="Genomic_DNA"/>
</dbReference>
<sequence length="90" mass="9866">MNQPGANLNPCNVQVPLFLEKGVGMSSLETLFAVSLFSAHKEAPRAELAACWRRRNLVGEVVLVGCSSATHSLGSFRRILARAQKQWQSK</sequence>
<dbReference type="Proteomes" id="UP000501690">
    <property type="component" value="Linkage Group LG8"/>
</dbReference>
<reference evidence="1 2" key="1">
    <citation type="submission" date="2019-04" db="EMBL/GenBank/DDBJ databases">
        <title>An improved genome assembly and genetic linkage map for asparagus bean, Vigna unguiculata ssp. sesquipedialis.</title>
        <authorList>
            <person name="Xia Q."/>
            <person name="Zhang R."/>
            <person name="Dong Y."/>
        </authorList>
    </citation>
    <scope>NUCLEOTIDE SEQUENCE [LARGE SCALE GENOMIC DNA]</scope>
    <source>
        <tissue evidence="1">Leaf</tissue>
    </source>
</reference>
<accession>A0A4D6MT94</accession>
<evidence type="ECO:0000313" key="1">
    <source>
        <dbReference type="EMBL" id="QCE03994.1"/>
    </source>
</evidence>
<protein>
    <submittedName>
        <fullName evidence="1">Uncharacterized protein</fullName>
    </submittedName>
</protein>
<dbReference type="AlphaFoldDB" id="A0A4D6MT94"/>
<organism evidence="1 2">
    <name type="scientific">Vigna unguiculata</name>
    <name type="common">Cowpea</name>
    <dbReference type="NCBI Taxonomy" id="3917"/>
    <lineage>
        <taxon>Eukaryota</taxon>
        <taxon>Viridiplantae</taxon>
        <taxon>Streptophyta</taxon>
        <taxon>Embryophyta</taxon>
        <taxon>Tracheophyta</taxon>
        <taxon>Spermatophyta</taxon>
        <taxon>Magnoliopsida</taxon>
        <taxon>eudicotyledons</taxon>
        <taxon>Gunneridae</taxon>
        <taxon>Pentapetalae</taxon>
        <taxon>rosids</taxon>
        <taxon>fabids</taxon>
        <taxon>Fabales</taxon>
        <taxon>Fabaceae</taxon>
        <taxon>Papilionoideae</taxon>
        <taxon>50 kb inversion clade</taxon>
        <taxon>NPAAA clade</taxon>
        <taxon>indigoferoid/millettioid clade</taxon>
        <taxon>Phaseoleae</taxon>
        <taxon>Vigna</taxon>
    </lineage>
</organism>
<proteinExistence type="predicted"/>
<name>A0A4D6MT94_VIGUN</name>
<keyword evidence="2" id="KW-1185">Reference proteome</keyword>
<gene>
    <name evidence="1" type="ORF">DEO72_LG8g2026</name>
</gene>